<feature type="compositionally biased region" description="Polar residues" evidence="1">
    <location>
        <begin position="137"/>
        <end position="158"/>
    </location>
</feature>
<feature type="compositionally biased region" description="Low complexity" evidence="1">
    <location>
        <begin position="197"/>
        <end position="223"/>
    </location>
</feature>
<feature type="compositionally biased region" description="Acidic residues" evidence="1">
    <location>
        <begin position="106"/>
        <end position="117"/>
    </location>
</feature>
<feature type="region of interest" description="Disordered" evidence="1">
    <location>
        <begin position="1"/>
        <end position="20"/>
    </location>
</feature>
<evidence type="ECO:0000256" key="1">
    <source>
        <dbReference type="SAM" id="MobiDB-lite"/>
    </source>
</evidence>
<organism evidence="2 3">
    <name type="scientific">Dictyobacter arantiisoli</name>
    <dbReference type="NCBI Taxonomy" id="2014874"/>
    <lineage>
        <taxon>Bacteria</taxon>
        <taxon>Bacillati</taxon>
        <taxon>Chloroflexota</taxon>
        <taxon>Ktedonobacteria</taxon>
        <taxon>Ktedonobacterales</taxon>
        <taxon>Dictyobacteraceae</taxon>
        <taxon>Dictyobacter</taxon>
    </lineage>
</organism>
<evidence type="ECO:0000313" key="2">
    <source>
        <dbReference type="EMBL" id="GCF09867.1"/>
    </source>
</evidence>
<feature type="compositionally biased region" description="Polar residues" evidence="1">
    <location>
        <begin position="91"/>
        <end position="102"/>
    </location>
</feature>
<gene>
    <name evidence="2" type="ORF">KDI_34310</name>
</gene>
<sequence length="254" mass="27724">MAKTSNTQKPSQDDALTSRKKLAKKEAKLLLKVEQVKKDVQKAEQKIQRAQENLKNHTGRLQDLEDSLTQLRQPAHKKSGQKASHKDITQKKVQTSSDTYTGQEPDPGESYEDSEAIEELRHVSLEPAEGRVDIGENASTTLDRDLTYTTEQASQSDTTPHETTTDASIKSGAGSISLENSQPGAWPPAPIREELAETITEETTATAVTSAAPASSKAPATPRRASRRRSTHSSQNNQISPSSDQDKHENSSEA</sequence>
<reference evidence="2 3" key="1">
    <citation type="submission" date="2019-01" db="EMBL/GenBank/DDBJ databases">
        <title>Draft genome sequence of Dictyobacter sp. Uno17.</title>
        <authorList>
            <person name="Wang C.M."/>
            <person name="Zheng Y."/>
            <person name="Sakai Y."/>
            <person name="Abe K."/>
            <person name="Yokota A."/>
            <person name="Yabe S."/>
        </authorList>
    </citation>
    <scope>NUCLEOTIDE SEQUENCE [LARGE SCALE GENOMIC DNA]</scope>
    <source>
        <strain evidence="2 3">Uno17</strain>
    </source>
</reference>
<evidence type="ECO:0000313" key="3">
    <source>
        <dbReference type="Proteomes" id="UP000322530"/>
    </source>
</evidence>
<dbReference type="RefSeq" id="WP_149402775.1">
    <property type="nucleotide sequence ID" value="NZ_BIXY01000053.1"/>
</dbReference>
<feature type="compositionally biased region" description="Polar residues" evidence="1">
    <location>
        <begin position="1"/>
        <end position="10"/>
    </location>
</feature>
<feature type="compositionally biased region" description="Basic and acidic residues" evidence="1">
    <location>
        <begin position="50"/>
        <end position="63"/>
    </location>
</feature>
<feature type="compositionally biased region" description="Basic and acidic residues" evidence="1">
    <location>
        <begin position="244"/>
        <end position="254"/>
    </location>
</feature>
<name>A0A5A5TEW5_9CHLR</name>
<feature type="compositionally biased region" description="Basic and acidic residues" evidence="1">
    <location>
        <begin position="118"/>
        <end position="134"/>
    </location>
</feature>
<feature type="region of interest" description="Disordered" evidence="1">
    <location>
        <begin position="50"/>
        <end position="254"/>
    </location>
</feature>
<dbReference type="Proteomes" id="UP000322530">
    <property type="component" value="Unassembled WGS sequence"/>
</dbReference>
<comment type="caution">
    <text evidence="2">The sequence shown here is derived from an EMBL/GenBank/DDBJ whole genome shotgun (WGS) entry which is preliminary data.</text>
</comment>
<accession>A0A5A5TEW5</accession>
<dbReference type="AlphaFoldDB" id="A0A5A5TEW5"/>
<protein>
    <submittedName>
        <fullName evidence="2">Uncharacterized protein</fullName>
    </submittedName>
</protein>
<keyword evidence="3" id="KW-1185">Reference proteome</keyword>
<proteinExistence type="predicted"/>
<dbReference type="EMBL" id="BIXY01000053">
    <property type="protein sequence ID" value="GCF09867.1"/>
    <property type="molecule type" value="Genomic_DNA"/>
</dbReference>
<dbReference type="OrthoDB" id="166240at2"/>